<organism evidence="1">
    <name type="scientific">Papilio xuthus</name>
    <name type="common">Asian swallowtail butterfly</name>
    <dbReference type="NCBI Taxonomy" id="66420"/>
    <lineage>
        <taxon>Eukaryota</taxon>
        <taxon>Metazoa</taxon>
        <taxon>Ecdysozoa</taxon>
        <taxon>Arthropoda</taxon>
        <taxon>Hexapoda</taxon>
        <taxon>Insecta</taxon>
        <taxon>Pterygota</taxon>
        <taxon>Neoptera</taxon>
        <taxon>Endopterygota</taxon>
        <taxon>Lepidoptera</taxon>
        <taxon>Glossata</taxon>
        <taxon>Ditrysia</taxon>
        <taxon>Papilionoidea</taxon>
        <taxon>Papilionidae</taxon>
        <taxon>Papilioninae</taxon>
        <taxon>Papilio</taxon>
    </lineage>
</organism>
<proteinExistence type="evidence at transcript level"/>
<evidence type="ECO:0000313" key="1">
    <source>
        <dbReference type="EMBL" id="BAM18808.1"/>
    </source>
</evidence>
<protein>
    <submittedName>
        <fullName evidence="1">Uncharacterized protein</fullName>
    </submittedName>
</protein>
<sequence>MTVFASLNASVKVPDSYSISIISANTHHRYQPQLTAPKWRTSYRHKTPRFITFPYIEVSAY</sequence>
<name>I4DLL8_PAPXU</name>
<accession>I4DLL8</accession>
<dbReference type="EMBL" id="AK402186">
    <property type="protein sequence ID" value="BAM18808.1"/>
    <property type="molecule type" value="mRNA"/>
</dbReference>
<dbReference type="AlphaFoldDB" id="I4DLL8"/>
<reference evidence="1" key="1">
    <citation type="journal article" date="2012" name="BMC Biol.">
        <title>Comprehensive microarray-based analysis for stage-specific larval camouflage pattern-associated genes in the swallowtail butterfly, Papilio xuthus.</title>
        <authorList>
            <person name="Futahashi R."/>
            <person name="Shirataki H."/>
            <person name="Narita T."/>
            <person name="Mita K."/>
            <person name="Fujiwara H."/>
        </authorList>
    </citation>
    <scope>NUCLEOTIDE SEQUENCE</scope>
    <source>
        <tissue evidence="1">Epidermis</tissue>
    </source>
</reference>